<evidence type="ECO:0000313" key="3">
    <source>
        <dbReference type="EMBL" id="CAA2997521.1"/>
    </source>
</evidence>
<feature type="region of interest" description="Disordered" evidence="1">
    <location>
        <begin position="169"/>
        <end position="253"/>
    </location>
</feature>
<name>A0A8S0SY13_OLEEU</name>
<keyword evidence="2" id="KW-0472">Membrane</keyword>
<dbReference type="Proteomes" id="UP000594638">
    <property type="component" value="Unassembled WGS sequence"/>
</dbReference>
<protein>
    <submittedName>
        <fullName evidence="3">Uncharacterized protein</fullName>
    </submittedName>
</protein>
<dbReference type="InterPro" id="IPR018488">
    <property type="entry name" value="cNMP-bd_CS"/>
</dbReference>
<dbReference type="PANTHER" id="PTHR34562">
    <property type="entry name" value="WPP DOMAIN-INTERACTING PROTEIN 2"/>
    <property type="match status" value="1"/>
</dbReference>
<evidence type="ECO:0000256" key="2">
    <source>
        <dbReference type="SAM" id="Phobius"/>
    </source>
</evidence>
<sequence>MDVESECFVRESGEDNEVTRTISATEKVGNAVDGTKVYNNGFSVVENNDNIFEGVEEKGIEHNSPPLVVTSQVPPSPVMIKGNGLRKWRRIKRDPNKGGDNIFETGKILTESLSNPSPNSSKRMQFSGEMKQKSEGSVSSTNAVERNLNGFFVLDDSGLGIGPTLFAGIDSENSRDPSNKSSTAASAPNSRHEMWRVAGLPQDKIRTNSLSGKNLSNSAQHDQQRNGHIDTSKKARGDRAKIEKENSRSSVESDLRTSNFAFMQGTYSVMSNEMQNGSSIIHDGQNGNDLLLVVEGERREIPGSAADQDPLIESINALQSAQEALEKEVKKFREIGKEDARADDSIQDFPSDCTYIDPKLYQAEPTEQLQSGFHAFDAKGSEPGIILNSGSLEESMEKRDVETELEDLFERKIEAEVEYIIISRMIQKLKVVVDGQSVLEKPKTLASEQAQMLNRLGDAENKATTLSKEAEDLENYCQDIVGADESTKLQNRVCKYTACFFMQLVILIIVMGLFILRILPNYTGIVPT</sequence>
<dbReference type="AlphaFoldDB" id="A0A8S0SY13"/>
<dbReference type="EMBL" id="CACTIH010005559">
    <property type="protein sequence ID" value="CAA2997521.1"/>
    <property type="molecule type" value="Genomic_DNA"/>
</dbReference>
<accession>A0A8S0SY13</accession>
<comment type="caution">
    <text evidence="3">The sequence shown here is derived from an EMBL/GenBank/DDBJ whole genome shotgun (WGS) entry which is preliminary data.</text>
</comment>
<feature type="region of interest" description="Disordered" evidence="1">
    <location>
        <begin position="110"/>
        <end position="141"/>
    </location>
</feature>
<feature type="compositionally biased region" description="Polar residues" evidence="1">
    <location>
        <begin position="111"/>
        <end position="124"/>
    </location>
</feature>
<proteinExistence type="predicted"/>
<dbReference type="InterPro" id="IPR044696">
    <property type="entry name" value="WIP1/2/3"/>
</dbReference>
<feature type="compositionally biased region" description="Basic and acidic residues" evidence="1">
    <location>
        <begin position="222"/>
        <end position="253"/>
    </location>
</feature>
<evidence type="ECO:0000256" key="1">
    <source>
        <dbReference type="SAM" id="MobiDB-lite"/>
    </source>
</evidence>
<keyword evidence="2" id="KW-0812">Transmembrane</keyword>
<keyword evidence="4" id="KW-1185">Reference proteome</keyword>
<feature type="transmembrane region" description="Helical" evidence="2">
    <location>
        <begin position="500"/>
        <end position="519"/>
    </location>
</feature>
<evidence type="ECO:0000313" key="4">
    <source>
        <dbReference type="Proteomes" id="UP000594638"/>
    </source>
</evidence>
<dbReference type="PROSITE" id="PS00888">
    <property type="entry name" value="CNMP_BINDING_1"/>
    <property type="match status" value="1"/>
</dbReference>
<dbReference type="OrthoDB" id="680851at2759"/>
<feature type="compositionally biased region" description="Polar residues" evidence="1">
    <location>
        <begin position="179"/>
        <end position="189"/>
    </location>
</feature>
<dbReference type="Gramene" id="OE9A025794T1">
    <property type="protein sequence ID" value="OE9A025794C1"/>
    <property type="gene ID" value="OE9A025794"/>
</dbReference>
<feature type="compositionally biased region" description="Polar residues" evidence="1">
    <location>
        <begin position="207"/>
        <end position="221"/>
    </location>
</feature>
<keyword evidence="2" id="KW-1133">Transmembrane helix</keyword>
<dbReference type="PANTHER" id="PTHR34562:SF8">
    <property type="entry name" value="WPP DOMAIN-INTERACTING PROTEIN 1"/>
    <property type="match status" value="1"/>
</dbReference>
<gene>
    <name evidence="3" type="ORF">OLEA9_A025794</name>
</gene>
<reference evidence="3 4" key="1">
    <citation type="submission" date="2019-12" db="EMBL/GenBank/DDBJ databases">
        <authorList>
            <person name="Alioto T."/>
            <person name="Alioto T."/>
            <person name="Gomez Garrido J."/>
        </authorList>
    </citation>
    <scope>NUCLEOTIDE SEQUENCE [LARGE SCALE GENOMIC DNA]</scope>
</reference>
<organism evidence="3 4">
    <name type="scientific">Olea europaea subsp. europaea</name>
    <dbReference type="NCBI Taxonomy" id="158383"/>
    <lineage>
        <taxon>Eukaryota</taxon>
        <taxon>Viridiplantae</taxon>
        <taxon>Streptophyta</taxon>
        <taxon>Embryophyta</taxon>
        <taxon>Tracheophyta</taxon>
        <taxon>Spermatophyta</taxon>
        <taxon>Magnoliopsida</taxon>
        <taxon>eudicotyledons</taxon>
        <taxon>Gunneridae</taxon>
        <taxon>Pentapetalae</taxon>
        <taxon>asterids</taxon>
        <taxon>lamiids</taxon>
        <taxon>Lamiales</taxon>
        <taxon>Oleaceae</taxon>
        <taxon>Oleeae</taxon>
        <taxon>Olea</taxon>
    </lineage>
</organism>